<evidence type="ECO:0000256" key="1">
    <source>
        <dbReference type="ARBA" id="ARBA00004613"/>
    </source>
</evidence>
<feature type="chain" id="PRO_5034833223" description="Alpha-defensin N-terminal domain-containing protein" evidence="8">
    <location>
        <begin position="20"/>
        <end position="102"/>
    </location>
</feature>
<dbReference type="GO" id="GO:0071222">
    <property type="term" value="P:cellular response to lipopolysaccharide"/>
    <property type="evidence" value="ECO:0007669"/>
    <property type="project" value="TreeGrafter"/>
</dbReference>
<keyword evidence="5 8" id="KW-0732">Signal</keyword>
<evidence type="ECO:0000313" key="10">
    <source>
        <dbReference type="Ensembl" id="ENSMSIP00000007723.1"/>
    </source>
</evidence>
<evidence type="ECO:0000256" key="6">
    <source>
        <dbReference type="ARBA" id="ARBA00022940"/>
    </source>
</evidence>
<reference evidence="10" key="1">
    <citation type="submission" date="2025-08" db="UniProtKB">
        <authorList>
            <consortium name="Ensembl"/>
        </authorList>
    </citation>
    <scope>IDENTIFICATION</scope>
</reference>
<dbReference type="GO" id="GO:0050830">
    <property type="term" value="P:defense response to Gram-positive bacterium"/>
    <property type="evidence" value="ECO:0007669"/>
    <property type="project" value="TreeGrafter"/>
</dbReference>
<sequence length="102" mass="11041">MRMFTLLTMILLLALHTQAGSPQGSTEEAPGQEQLVKEDQDISTSFGGDKCSTLQDTPRGAPRSGLRTIADTQELTTDRACCKPHEALLRESQSSGDDSYPT</sequence>
<evidence type="ECO:0000256" key="8">
    <source>
        <dbReference type="SAM" id="SignalP"/>
    </source>
</evidence>
<dbReference type="Pfam" id="PF00879">
    <property type="entry name" value="Defensin_propep"/>
    <property type="match status" value="1"/>
</dbReference>
<dbReference type="GO" id="GO:0050832">
    <property type="term" value="P:defense response to fungus"/>
    <property type="evidence" value="ECO:0007669"/>
    <property type="project" value="UniProtKB-KW"/>
</dbReference>
<dbReference type="InterPro" id="IPR016327">
    <property type="entry name" value="Alpha-defensin"/>
</dbReference>
<keyword evidence="3" id="KW-0929">Antimicrobial</keyword>
<dbReference type="Proteomes" id="UP000694415">
    <property type="component" value="Unplaced"/>
</dbReference>
<evidence type="ECO:0000256" key="7">
    <source>
        <dbReference type="SAM" id="MobiDB-lite"/>
    </source>
</evidence>
<keyword evidence="2" id="KW-0964">Secreted</keyword>
<dbReference type="PANTHER" id="PTHR11876">
    <property type="entry name" value="ALPHA-DEFENSIN 1"/>
    <property type="match status" value="1"/>
</dbReference>
<dbReference type="GO" id="GO:0002227">
    <property type="term" value="P:innate immune response in mucosa"/>
    <property type="evidence" value="ECO:0007669"/>
    <property type="project" value="TreeGrafter"/>
</dbReference>
<dbReference type="GO" id="GO:0061844">
    <property type="term" value="P:antimicrobial humoral immune response mediated by antimicrobial peptide"/>
    <property type="evidence" value="ECO:0007669"/>
    <property type="project" value="TreeGrafter"/>
</dbReference>
<keyword evidence="6" id="KW-0211">Defensin</keyword>
<dbReference type="PANTHER" id="PTHR11876:SF31">
    <property type="entry name" value="DEFENSIN ALPHA 10-RELATED"/>
    <property type="match status" value="1"/>
</dbReference>
<proteinExistence type="predicted"/>
<dbReference type="GO" id="GO:0031640">
    <property type="term" value="P:killing of cells of another organism"/>
    <property type="evidence" value="ECO:0007669"/>
    <property type="project" value="UniProtKB-KW"/>
</dbReference>
<protein>
    <recommendedName>
        <fullName evidence="9">Alpha-defensin N-terminal domain-containing protein</fullName>
    </recommendedName>
</protein>
<feature type="region of interest" description="Disordered" evidence="7">
    <location>
        <begin position="19"/>
        <end position="65"/>
    </location>
</feature>
<dbReference type="GO" id="GO:0050829">
    <property type="term" value="P:defense response to Gram-negative bacterium"/>
    <property type="evidence" value="ECO:0007669"/>
    <property type="project" value="TreeGrafter"/>
</dbReference>
<evidence type="ECO:0000313" key="11">
    <source>
        <dbReference type="Proteomes" id="UP000694415"/>
    </source>
</evidence>
<feature type="signal peptide" evidence="8">
    <location>
        <begin position="1"/>
        <end position="19"/>
    </location>
</feature>
<evidence type="ECO:0000256" key="3">
    <source>
        <dbReference type="ARBA" id="ARBA00022529"/>
    </source>
</evidence>
<evidence type="ECO:0000256" key="2">
    <source>
        <dbReference type="ARBA" id="ARBA00022525"/>
    </source>
</evidence>
<comment type="subcellular location">
    <subcellularLocation>
        <location evidence="1">Secreted</location>
    </subcellularLocation>
</comment>
<dbReference type="InterPro" id="IPR002366">
    <property type="entry name" value="Alpha-defensin_N"/>
</dbReference>
<dbReference type="AlphaFoldDB" id="A0A8C6GKW7"/>
<dbReference type="GeneTree" id="ENSGT00960000190224"/>
<feature type="compositionally biased region" description="Polar residues" evidence="7">
    <location>
        <begin position="42"/>
        <end position="56"/>
    </location>
</feature>
<dbReference type="SMART" id="SM01418">
    <property type="entry name" value="Defensin_propep"/>
    <property type="match status" value="1"/>
</dbReference>
<dbReference type="GO" id="GO:0031012">
    <property type="term" value="C:extracellular matrix"/>
    <property type="evidence" value="ECO:0007669"/>
    <property type="project" value="TreeGrafter"/>
</dbReference>
<accession>A0A8C6GKW7</accession>
<dbReference type="Ensembl" id="ENSMSIT00000009833.1">
    <property type="protein sequence ID" value="ENSMSIP00000007723.1"/>
    <property type="gene ID" value="ENSMSIG00000006884.1"/>
</dbReference>
<dbReference type="GO" id="GO:0005615">
    <property type="term" value="C:extracellular space"/>
    <property type="evidence" value="ECO:0007669"/>
    <property type="project" value="InterPro"/>
</dbReference>
<name>A0A8C6GKW7_MUSSI</name>
<keyword evidence="4" id="KW-0295">Fungicide</keyword>
<organism evidence="10 11">
    <name type="scientific">Mus spicilegus</name>
    <name type="common">Mound-building mouse</name>
    <dbReference type="NCBI Taxonomy" id="10103"/>
    <lineage>
        <taxon>Eukaryota</taxon>
        <taxon>Metazoa</taxon>
        <taxon>Chordata</taxon>
        <taxon>Craniata</taxon>
        <taxon>Vertebrata</taxon>
        <taxon>Euteleostomi</taxon>
        <taxon>Mammalia</taxon>
        <taxon>Eutheria</taxon>
        <taxon>Euarchontoglires</taxon>
        <taxon>Glires</taxon>
        <taxon>Rodentia</taxon>
        <taxon>Myomorpha</taxon>
        <taxon>Muroidea</taxon>
        <taxon>Muridae</taxon>
        <taxon>Murinae</taxon>
        <taxon>Mus</taxon>
        <taxon>Mus</taxon>
    </lineage>
</organism>
<evidence type="ECO:0000256" key="5">
    <source>
        <dbReference type="ARBA" id="ARBA00022729"/>
    </source>
</evidence>
<evidence type="ECO:0000256" key="4">
    <source>
        <dbReference type="ARBA" id="ARBA00022577"/>
    </source>
</evidence>
<evidence type="ECO:0000259" key="9">
    <source>
        <dbReference type="SMART" id="SM01418"/>
    </source>
</evidence>
<reference evidence="10" key="2">
    <citation type="submission" date="2025-09" db="UniProtKB">
        <authorList>
            <consortium name="Ensembl"/>
        </authorList>
    </citation>
    <scope>IDENTIFICATION</scope>
</reference>
<dbReference type="GO" id="GO:0019731">
    <property type="term" value="P:antibacterial humoral response"/>
    <property type="evidence" value="ECO:0007669"/>
    <property type="project" value="TreeGrafter"/>
</dbReference>
<keyword evidence="11" id="KW-1185">Reference proteome</keyword>
<feature type="domain" description="Alpha-defensin N-terminal" evidence="9">
    <location>
        <begin position="1"/>
        <end position="51"/>
    </location>
</feature>
<dbReference type="GO" id="GO:0051673">
    <property type="term" value="P:disruption of plasma membrane integrity in another organism"/>
    <property type="evidence" value="ECO:0007669"/>
    <property type="project" value="TreeGrafter"/>
</dbReference>